<gene>
    <name evidence="14" type="ORF">J2T15_001358</name>
</gene>
<reference evidence="14 15" key="1">
    <citation type="submission" date="2023-07" db="EMBL/GenBank/DDBJ databases">
        <title>Sorghum-associated microbial communities from plants grown in Nebraska, USA.</title>
        <authorList>
            <person name="Schachtman D."/>
        </authorList>
    </citation>
    <scope>NUCLEOTIDE SEQUENCE [LARGE SCALE GENOMIC DNA]</scope>
    <source>
        <strain evidence="14 15">CC482</strain>
    </source>
</reference>
<evidence type="ECO:0000313" key="15">
    <source>
        <dbReference type="Proteomes" id="UP001229346"/>
    </source>
</evidence>
<evidence type="ECO:0000256" key="1">
    <source>
        <dbReference type="ARBA" id="ARBA00004651"/>
    </source>
</evidence>
<dbReference type="InterPro" id="IPR010559">
    <property type="entry name" value="Sig_transdc_His_kin_internal"/>
</dbReference>
<organism evidence="14 15">
    <name type="scientific">Paenibacillus harenae</name>
    <dbReference type="NCBI Taxonomy" id="306543"/>
    <lineage>
        <taxon>Bacteria</taxon>
        <taxon>Bacillati</taxon>
        <taxon>Bacillota</taxon>
        <taxon>Bacilli</taxon>
        <taxon>Bacillales</taxon>
        <taxon>Paenibacillaceae</taxon>
        <taxon>Paenibacillus</taxon>
    </lineage>
</organism>
<dbReference type="Gene3D" id="3.30.565.10">
    <property type="entry name" value="Histidine kinase-like ATPase, C-terminal domain"/>
    <property type="match status" value="1"/>
</dbReference>
<dbReference type="InterPro" id="IPR003660">
    <property type="entry name" value="HAMP_dom"/>
</dbReference>
<dbReference type="SUPFAM" id="SSF55874">
    <property type="entry name" value="ATPase domain of HSP90 chaperone/DNA topoisomerase II/histidine kinase"/>
    <property type="match status" value="1"/>
</dbReference>
<evidence type="ECO:0000256" key="4">
    <source>
        <dbReference type="ARBA" id="ARBA00022679"/>
    </source>
</evidence>
<keyword evidence="11 12" id="KW-0472">Membrane</keyword>
<dbReference type="Pfam" id="PF00672">
    <property type="entry name" value="HAMP"/>
    <property type="match status" value="1"/>
</dbReference>
<dbReference type="PANTHER" id="PTHR34220">
    <property type="entry name" value="SENSOR HISTIDINE KINASE YPDA"/>
    <property type="match status" value="1"/>
</dbReference>
<dbReference type="SMART" id="SM00387">
    <property type="entry name" value="HATPase_c"/>
    <property type="match status" value="1"/>
</dbReference>
<evidence type="ECO:0000256" key="10">
    <source>
        <dbReference type="ARBA" id="ARBA00023012"/>
    </source>
</evidence>
<dbReference type="PANTHER" id="PTHR34220:SF11">
    <property type="entry name" value="SENSOR PROTEIN KINASE HPTS"/>
    <property type="match status" value="1"/>
</dbReference>
<evidence type="ECO:0000256" key="8">
    <source>
        <dbReference type="ARBA" id="ARBA00022840"/>
    </source>
</evidence>
<dbReference type="InterPro" id="IPR036890">
    <property type="entry name" value="HATPase_C_sf"/>
</dbReference>
<keyword evidence="4 14" id="KW-0808">Transferase</keyword>
<dbReference type="GO" id="GO:0004673">
    <property type="term" value="F:protein histidine kinase activity"/>
    <property type="evidence" value="ECO:0007669"/>
    <property type="project" value="UniProtKB-EC"/>
</dbReference>
<dbReference type="SMART" id="SM00304">
    <property type="entry name" value="HAMP"/>
    <property type="match status" value="1"/>
</dbReference>
<proteinExistence type="predicted"/>
<evidence type="ECO:0000256" key="12">
    <source>
        <dbReference type="SAM" id="Phobius"/>
    </source>
</evidence>
<dbReference type="EC" id="2.7.13.3" evidence="14"/>
<dbReference type="Proteomes" id="UP001229346">
    <property type="component" value="Unassembled WGS sequence"/>
</dbReference>
<keyword evidence="5 12" id="KW-0812">Transmembrane</keyword>
<evidence type="ECO:0000256" key="11">
    <source>
        <dbReference type="ARBA" id="ARBA00023136"/>
    </source>
</evidence>
<dbReference type="SUPFAM" id="SSF158472">
    <property type="entry name" value="HAMP domain-like"/>
    <property type="match status" value="1"/>
</dbReference>
<sequence>MFSFWQQKWRSMFVKFSAAFILVGLIPLLALSYYSVQTFTGHVERYTSNNLNQMMLYMSYNLNSVFKDYDDVSQLMYTGRYDGFYEGSNDNQSYNVNELGQINSMPIDGFLKTIIFSDTFIRTAYFVRAADNKLFYQYKENQVFQPELLPVEEWGRSLNEKKNKIAIFPMHAENYYKNSDVKVITVGRNLIDISGKLTSEPKVLGTLYFDVDIAIFDQFFKELSIGENDELYVLDSDNNVFFSNMDVMGKKEDLLRNSNDGTLVLTESIPYLKGQVTALFMKQNLYEQLVTTRLAVYIAIFICAVVLIVMGAWFSRKLAAPISSLIKQMMKVESGNLDAQVEIKGNDEMGRLGHGFNRMVERLQIFINDAYVAEIKQKQAELNALKSQIRPHYLYNTLEVIRMNAVHNDADEVGDMILSLSNQLKYVIDYGEDWVTLQQELDHLRDYFYIIEVRYENRFELRVHISEHVDLSWPVLKLSLQPIVENAIQHGVRPKGKGTVGISVEAVEGQLAITVYDDGVGMEKEQLQRLNETLSDPSAPSRHVGIKNVHERIKTVCGKEYGLSISSRRHVGTSVHMAMPIKEGDGHH</sequence>
<keyword evidence="9 12" id="KW-1133">Transmembrane helix</keyword>
<evidence type="ECO:0000256" key="9">
    <source>
        <dbReference type="ARBA" id="ARBA00022989"/>
    </source>
</evidence>
<keyword evidence="2" id="KW-1003">Cell membrane</keyword>
<evidence type="ECO:0000256" key="5">
    <source>
        <dbReference type="ARBA" id="ARBA00022692"/>
    </source>
</evidence>
<keyword evidence="8" id="KW-0067">ATP-binding</keyword>
<dbReference type="EMBL" id="JAUSSU010000002">
    <property type="protein sequence ID" value="MDQ0111925.1"/>
    <property type="molecule type" value="Genomic_DNA"/>
</dbReference>
<keyword evidence="7 14" id="KW-0418">Kinase</keyword>
<feature type="transmembrane region" description="Helical" evidence="12">
    <location>
        <begin position="294"/>
        <end position="314"/>
    </location>
</feature>
<keyword evidence="3" id="KW-0597">Phosphoprotein</keyword>
<comment type="caution">
    <text evidence="14">The sequence shown here is derived from an EMBL/GenBank/DDBJ whole genome shotgun (WGS) entry which is preliminary data.</text>
</comment>
<comment type="subcellular location">
    <subcellularLocation>
        <location evidence="1">Cell membrane</location>
        <topology evidence="1">Multi-pass membrane protein</topology>
    </subcellularLocation>
</comment>
<feature type="transmembrane region" description="Helical" evidence="12">
    <location>
        <begin position="12"/>
        <end position="34"/>
    </location>
</feature>
<evidence type="ECO:0000313" key="14">
    <source>
        <dbReference type="EMBL" id="MDQ0111925.1"/>
    </source>
</evidence>
<dbReference type="CDD" id="cd06225">
    <property type="entry name" value="HAMP"/>
    <property type="match status" value="1"/>
</dbReference>
<evidence type="ECO:0000256" key="7">
    <source>
        <dbReference type="ARBA" id="ARBA00022777"/>
    </source>
</evidence>
<dbReference type="Pfam" id="PF06580">
    <property type="entry name" value="His_kinase"/>
    <property type="match status" value="1"/>
</dbReference>
<keyword evidence="15" id="KW-1185">Reference proteome</keyword>
<evidence type="ECO:0000256" key="2">
    <source>
        <dbReference type="ARBA" id="ARBA00022475"/>
    </source>
</evidence>
<dbReference type="PROSITE" id="PS50885">
    <property type="entry name" value="HAMP"/>
    <property type="match status" value="1"/>
</dbReference>
<feature type="domain" description="HAMP" evidence="13">
    <location>
        <begin position="316"/>
        <end position="368"/>
    </location>
</feature>
<dbReference type="InterPro" id="IPR003594">
    <property type="entry name" value="HATPase_dom"/>
</dbReference>
<evidence type="ECO:0000256" key="3">
    <source>
        <dbReference type="ARBA" id="ARBA00022553"/>
    </source>
</evidence>
<keyword evidence="10" id="KW-0902">Two-component regulatory system</keyword>
<accession>A0ABT9TZQ4</accession>
<evidence type="ECO:0000256" key="6">
    <source>
        <dbReference type="ARBA" id="ARBA00022741"/>
    </source>
</evidence>
<dbReference type="Pfam" id="PF02518">
    <property type="entry name" value="HATPase_c"/>
    <property type="match status" value="1"/>
</dbReference>
<dbReference type="InterPro" id="IPR050640">
    <property type="entry name" value="Bact_2-comp_sensor_kinase"/>
</dbReference>
<dbReference type="RefSeq" id="WP_307202264.1">
    <property type="nucleotide sequence ID" value="NZ_JAUSSU010000002.1"/>
</dbReference>
<dbReference type="Gene3D" id="6.10.340.10">
    <property type="match status" value="1"/>
</dbReference>
<name>A0ABT9TZQ4_PAEHA</name>
<keyword evidence="6" id="KW-0547">Nucleotide-binding</keyword>
<evidence type="ECO:0000259" key="13">
    <source>
        <dbReference type="PROSITE" id="PS50885"/>
    </source>
</evidence>
<protein>
    <submittedName>
        <fullName evidence="14">Two-component system sensor histidine kinase YesM</fullName>
        <ecNumber evidence="14">2.7.13.3</ecNumber>
    </submittedName>
</protein>